<keyword evidence="1" id="KW-0479">Metal-binding</keyword>
<evidence type="ECO:0000313" key="2">
    <source>
        <dbReference type="EMBL" id="MVU82116.1"/>
    </source>
</evidence>
<organism evidence="2 3">
    <name type="scientific">Nocardia terrae</name>
    <dbReference type="NCBI Taxonomy" id="2675851"/>
    <lineage>
        <taxon>Bacteria</taxon>
        <taxon>Bacillati</taxon>
        <taxon>Actinomycetota</taxon>
        <taxon>Actinomycetes</taxon>
        <taxon>Mycobacteriales</taxon>
        <taxon>Nocardiaceae</taxon>
        <taxon>Nocardia</taxon>
    </lineage>
</organism>
<dbReference type="InterPro" id="IPR000760">
    <property type="entry name" value="Inositol_monophosphatase-like"/>
</dbReference>
<feature type="binding site" evidence="1">
    <location>
        <position position="66"/>
    </location>
    <ligand>
        <name>Mg(2+)</name>
        <dbReference type="ChEBI" id="CHEBI:18420"/>
        <label>1</label>
        <note>catalytic</note>
    </ligand>
</feature>
<comment type="cofactor">
    <cofactor evidence="1">
        <name>Mg(2+)</name>
        <dbReference type="ChEBI" id="CHEBI:18420"/>
    </cofactor>
</comment>
<accession>A0A7K1V6A4</accession>
<reference evidence="2 3" key="1">
    <citation type="submission" date="2019-12" db="EMBL/GenBank/DDBJ databases">
        <title>Nocardia sp. nov. ET3-3 isolated from soil.</title>
        <authorList>
            <person name="Kanchanasin P."/>
            <person name="Tanasupawat S."/>
            <person name="Yuki M."/>
            <person name="Kudo T."/>
        </authorList>
    </citation>
    <scope>NUCLEOTIDE SEQUENCE [LARGE SCALE GENOMIC DNA]</scope>
    <source>
        <strain evidence="2 3">ET3-3</strain>
    </source>
</reference>
<comment type="caution">
    <text evidence="2">The sequence shown here is derived from an EMBL/GenBank/DDBJ whole genome shotgun (WGS) entry which is preliminary data.</text>
</comment>
<dbReference type="GO" id="GO:0007165">
    <property type="term" value="P:signal transduction"/>
    <property type="evidence" value="ECO:0007669"/>
    <property type="project" value="TreeGrafter"/>
</dbReference>
<dbReference type="CDD" id="cd01637">
    <property type="entry name" value="IMPase_like"/>
    <property type="match status" value="1"/>
</dbReference>
<keyword evidence="3" id="KW-1185">Reference proteome</keyword>
<dbReference type="GO" id="GO:0008934">
    <property type="term" value="F:inositol monophosphate 1-phosphatase activity"/>
    <property type="evidence" value="ECO:0007669"/>
    <property type="project" value="TreeGrafter"/>
</dbReference>
<dbReference type="Gene3D" id="3.30.540.10">
    <property type="entry name" value="Fructose-1,6-Bisphosphatase, subunit A, domain 1"/>
    <property type="match status" value="1"/>
</dbReference>
<keyword evidence="1" id="KW-0460">Magnesium</keyword>
<proteinExistence type="predicted"/>
<dbReference type="Gene3D" id="3.40.190.80">
    <property type="match status" value="1"/>
</dbReference>
<dbReference type="SUPFAM" id="SSF56655">
    <property type="entry name" value="Carbohydrate phosphatase"/>
    <property type="match status" value="1"/>
</dbReference>
<dbReference type="AlphaFoldDB" id="A0A7K1V6A4"/>
<dbReference type="GO" id="GO:0046872">
    <property type="term" value="F:metal ion binding"/>
    <property type="evidence" value="ECO:0007669"/>
    <property type="project" value="UniProtKB-KW"/>
</dbReference>
<gene>
    <name evidence="2" type="ORF">GPX89_33370</name>
</gene>
<dbReference type="PRINTS" id="PR00377">
    <property type="entry name" value="IMPHPHTASES"/>
</dbReference>
<dbReference type="GO" id="GO:0006020">
    <property type="term" value="P:inositol metabolic process"/>
    <property type="evidence" value="ECO:0007669"/>
    <property type="project" value="TreeGrafter"/>
</dbReference>
<evidence type="ECO:0000313" key="3">
    <source>
        <dbReference type="Proteomes" id="UP000466794"/>
    </source>
</evidence>
<name>A0A7K1V6A4_9NOCA</name>
<protein>
    <submittedName>
        <fullName evidence="2">Phosphatase</fullName>
    </submittedName>
</protein>
<sequence length="263" mass="27963">MNESDVALAIRAAEAAAGVIRDQFHAPITRYDKESDDFATQADLAAEQTILDILHTARPTDRFLAEESGGSGEASDRVWLIDPLCGTRNFAFGTPLVAVNIALRVGDIVTAAAVADPFVGEIFWTDGTTASVRRSGQDHPLIPRSASRLVEIDADNPSPCTDWFSAGRLLGDPAFIAAFYPRVLSTSLALAWVAAGRRAAYIVDRDLRDDVHFTAGIAVCRAAGCTMTGLTGQPVHTPPHGLLAAADPTTHTRLLDIVTSGEN</sequence>
<dbReference type="PANTHER" id="PTHR20854:SF4">
    <property type="entry name" value="INOSITOL-1-MONOPHOSPHATASE-RELATED"/>
    <property type="match status" value="1"/>
</dbReference>
<dbReference type="Pfam" id="PF00459">
    <property type="entry name" value="Inositol_P"/>
    <property type="match status" value="1"/>
</dbReference>
<dbReference type="EMBL" id="WRPP01000008">
    <property type="protein sequence ID" value="MVU82116.1"/>
    <property type="molecule type" value="Genomic_DNA"/>
</dbReference>
<feature type="binding site" evidence="1">
    <location>
        <position position="82"/>
    </location>
    <ligand>
        <name>Mg(2+)</name>
        <dbReference type="ChEBI" id="CHEBI:18420"/>
        <label>1</label>
        <note>catalytic</note>
    </ligand>
</feature>
<feature type="binding site" evidence="1">
    <location>
        <position position="84"/>
    </location>
    <ligand>
        <name>Mg(2+)</name>
        <dbReference type="ChEBI" id="CHEBI:18420"/>
        <label>1</label>
        <note>catalytic</note>
    </ligand>
</feature>
<dbReference type="RefSeq" id="WP_328602597.1">
    <property type="nucleotide sequence ID" value="NZ_WRPP01000008.1"/>
</dbReference>
<dbReference type="PANTHER" id="PTHR20854">
    <property type="entry name" value="INOSITOL MONOPHOSPHATASE"/>
    <property type="match status" value="1"/>
</dbReference>
<evidence type="ECO:0000256" key="1">
    <source>
        <dbReference type="PIRSR" id="PIRSR600760-2"/>
    </source>
</evidence>
<dbReference type="Proteomes" id="UP000466794">
    <property type="component" value="Unassembled WGS sequence"/>
</dbReference>